<keyword evidence="1" id="KW-1133">Transmembrane helix</keyword>
<evidence type="ECO:0000313" key="2">
    <source>
        <dbReference type="EMBL" id="MXO72639.1"/>
    </source>
</evidence>
<evidence type="ECO:0000256" key="1">
    <source>
        <dbReference type="SAM" id="Phobius"/>
    </source>
</evidence>
<feature type="transmembrane region" description="Helical" evidence="1">
    <location>
        <begin position="33"/>
        <end position="52"/>
    </location>
</feature>
<gene>
    <name evidence="2" type="ORF">GRI99_13485</name>
</gene>
<keyword evidence="3" id="KW-1185">Reference proteome</keyword>
<dbReference type="Proteomes" id="UP000466966">
    <property type="component" value="Unassembled WGS sequence"/>
</dbReference>
<evidence type="ECO:0000313" key="3">
    <source>
        <dbReference type="Proteomes" id="UP000466966"/>
    </source>
</evidence>
<accession>A0A844YYL6</accession>
<keyword evidence="1" id="KW-0812">Transmembrane</keyword>
<organism evidence="2 3">
    <name type="scientific">Alteraurantiacibacter buctensis</name>
    <dbReference type="NCBI Taxonomy" id="1503981"/>
    <lineage>
        <taxon>Bacteria</taxon>
        <taxon>Pseudomonadati</taxon>
        <taxon>Pseudomonadota</taxon>
        <taxon>Alphaproteobacteria</taxon>
        <taxon>Sphingomonadales</taxon>
        <taxon>Erythrobacteraceae</taxon>
        <taxon>Alteraurantiacibacter</taxon>
    </lineage>
</organism>
<reference evidence="2 3" key="1">
    <citation type="submission" date="2019-12" db="EMBL/GenBank/DDBJ databases">
        <title>Genomic-based taxomic classification of the family Erythrobacteraceae.</title>
        <authorList>
            <person name="Xu L."/>
        </authorList>
    </citation>
    <scope>NUCLEOTIDE SEQUENCE [LARGE SCALE GENOMIC DNA]</scope>
    <source>
        <strain evidence="2 3">M0322</strain>
    </source>
</reference>
<dbReference type="EMBL" id="WTYV01000005">
    <property type="protein sequence ID" value="MXO72639.1"/>
    <property type="molecule type" value="Genomic_DNA"/>
</dbReference>
<dbReference type="RefSeq" id="WP_160772552.1">
    <property type="nucleotide sequence ID" value="NZ_WTYV01000005.1"/>
</dbReference>
<proteinExistence type="predicted"/>
<sequence>MLYLSATAALAGGVGLAMIPHHRNPTKRLLQRGGAAAVFGLGLFGTMLALVMGG</sequence>
<name>A0A844YYL6_9SPHN</name>
<keyword evidence="1" id="KW-0472">Membrane</keyword>
<dbReference type="AlphaFoldDB" id="A0A844YYL6"/>
<protein>
    <submittedName>
        <fullName evidence="2">Uncharacterized protein</fullName>
    </submittedName>
</protein>
<comment type="caution">
    <text evidence="2">The sequence shown here is derived from an EMBL/GenBank/DDBJ whole genome shotgun (WGS) entry which is preliminary data.</text>
</comment>